<feature type="compositionally biased region" description="Basic and acidic residues" evidence="1">
    <location>
        <begin position="115"/>
        <end position="153"/>
    </location>
</feature>
<protein>
    <submittedName>
        <fullName evidence="2">Putative ran binding protein</fullName>
    </submittedName>
</protein>
<proteinExistence type="predicted"/>
<dbReference type="EMBL" id="AWWV01009652">
    <property type="protein sequence ID" value="OMO85010.1"/>
    <property type="molecule type" value="Genomic_DNA"/>
</dbReference>
<evidence type="ECO:0000256" key="1">
    <source>
        <dbReference type="SAM" id="MobiDB-lite"/>
    </source>
</evidence>
<dbReference type="Proteomes" id="UP000188268">
    <property type="component" value="Unassembled WGS sequence"/>
</dbReference>
<evidence type="ECO:0000313" key="2">
    <source>
        <dbReference type="EMBL" id="OMO85010.1"/>
    </source>
</evidence>
<evidence type="ECO:0000313" key="3">
    <source>
        <dbReference type="Proteomes" id="UP000188268"/>
    </source>
</evidence>
<reference evidence="2 3" key="1">
    <citation type="submission" date="2013-09" db="EMBL/GenBank/DDBJ databases">
        <title>Corchorus capsularis genome sequencing.</title>
        <authorList>
            <person name="Alam M."/>
            <person name="Haque M.S."/>
            <person name="Islam M.S."/>
            <person name="Emdad E.M."/>
            <person name="Islam M.M."/>
            <person name="Ahmed B."/>
            <person name="Halim A."/>
            <person name="Hossen Q.M.M."/>
            <person name="Hossain M.Z."/>
            <person name="Ahmed R."/>
            <person name="Khan M.M."/>
            <person name="Islam R."/>
            <person name="Rashid M.M."/>
            <person name="Khan S.A."/>
            <person name="Rahman M.S."/>
            <person name="Alam M."/>
        </authorList>
    </citation>
    <scope>NUCLEOTIDE SEQUENCE [LARGE SCALE GENOMIC DNA]</scope>
    <source>
        <strain evidence="3">cv. CVL-1</strain>
        <tissue evidence="2">Whole seedling</tissue>
    </source>
</reference>
<comment type="caution">
    <text evidence="2">The sequence shown here is derived from an EMBL/GenBank/DDBJ whole genome shotgun (WGS) entry which is preliminary data.</text>
</comment>
<keyword evidence="3" id="KW-1185">Reference proteome</keyword>
<dbReference type="OrthoDB" id="1742005at2759"/>
<dbReference type="STRING" id="210143.A0A1R3IR71"/>
<feature type="compositionally biased region" description="Acidic residues" evidence="1">
    <location>
        <begin position="16"/>
        <end position="28"/>
    </location>
</feature>
<feature type="region of interest" description="Disordered" evidence="1">
    <location>
        <begin position="89"/>
        <end position="153"/>
    </location>
</feature>
<dbReference type="Gramene" id="OMO85010">
    <property type="protein sequence ID" value="OMO85010"/>
    <property type="gene ID" value="CCACVL1_10478"/>
</dbReference>
<organism evidence="2 3">
    <name type="scientific">Corchorus capsularis</name>
    <name type="common">Jute</name>
    <dbReference type="NCBI Taxonomy" id="210143"/>
    <lineage>
        <taxon>Eukaryota</taxon>
        <taxon>Viridiplantae</taxon>
        <taxon>Streptophyta</taxon>
        <taxon>Embryophyta</taxon>
        <taxon>Tracheophyta</taxon>
        <taxon>Spermatophyta</taxon>
        <taxon>Magnoliopsida</taxon>
        <taxon>eudicotyledons</taxon>
        <taxon>Gunneridae</taxon>
        <taxon>Pentapetalae</taxon>
        <taxon>rosids</taxon>
        <taxon>malvids</taxon>
        <taxon>Malvales</taxon>
        <taxon>Malvaceae</taxon>
        <taxon>Grewioideae</taxon>
        <taxon>Apeibeae</taxon>
        <taxon>Corchorus</taxon>
    </lineage>
</organism>
<feature type="region of interest" description="Disordered" evidence="1">
    <location>
        <begin position="1"/>
        <end position="33"/>
    </location>
</feature>
<accession>A0A1R3IR71</accession>
<dbReference type="AlphaFoldDB" id="A0A1R3IR71"/>
<sequence>MSSTPKTDPEEHNREDEENAPAADDEDTGAQVAPIVKLEEVAVSTGEEDEDPILDLVAVYISSVNSVLVMIVCASNCKSFMETVQEVAESQGKKEENKDATDTADLLEKLSVGENKGDEKEKEEKCTAAEDKEAVESKAKTEADKEDESASKA</sequence>
<gene>
    <name evidence="2" type="ORF">CCACVL1_10478</name>
</gene>
<feature type="compositionally biased region" description="Basic and acidic residues" evidence="1">
    <location>
        <begin position="91"/>
        <end position="101"/>
    </location>
</feature>
<name>A0A1R3IR71_COCAP</name>